<feature type="repeat" description="WD" evidence="5">
    <location>
        <begin position="1187"/>
        <end position="1219"/>
    </location>
</feature>
<dbReference type="Pfam" id="PF25468">
    <property type="entry name" value="HEAT_HEATR5A"/>
    <property type="match status" value="1"/>
</dbReference>
<dbReference type="EMBL" id="VBQZ03000065">
    <property type="protein sequence ID" value="MXQ90823.1"/>
    <property type="molecule type" value="Genomic_DNA"/>
</dbReference>
<dbReference type="GO" id="GO:0005516">
    <property type="term" value="F:calmodulin binding"/>
    <property type="evidence" value="ECO:0007669"/>
    <property type="project" value="UniProtKB-KW"/>
</dbReference>
<dbReference type="GO" id="GO:0016020">
    <property type="term" value="C:membrane"/>
    <property type="evidence" value="ECO:0007669"/>
    <property type="project" value="TreeGrafter"/>
</dbReference>
<dbReference type="InterPro" id="IPR036322">
    <property type="entry name" value="WD40_repeat_dom_sf"/>
</dbReference>
<evidence type="ECO:0000256" key="6">
    <source>
        <dbReference type="SAM" id="MobiDB-lite"/>
    </source>
</evidence>
<evidence type="ECO:0000256" key="1">
    <source>
        <dbReference type="ARBA" id="ARBA00009616"/>
    </source>
</evidence>
<dbReference type="Pfam" id="PF00400">
    <property type="entry name" value="WD40"/>
    <property type="match status" value="5"/>
</dbReference>
<dbReference type="InterPro" id="IPR016024">
    <property type="entry name" value="ARM-type_fold"/>
</dbReference>
<evidence type="ECO:0000313" key="9">
    <source>
        <dbReference type="Proteomes" id="UP000322234"/>
    </source>
</evidence>
<dbReference type="PROSITE" id="PS50294">
    <property type="entry name" value="WD_REPEATS_REGION"/>
    <property type="match status" value="3"/>
</dbReference>
<feature type="repeat" description="WD" evidence="5">
    <location>
        <begin position="1324"/>
        <end position="1365"/>
    </location>
</feature>
<feature type="compositionally biased region" description="Basic and acidic residues" evidence="6">
    <location>
        <begin position="969"/>
        <end position="980"/>
    </location>
</feature>
<comment type="similarity">
    <text evidence="1">Belongs to the WD repeat striatin family.</text>
</comment>
<name>A0A6B0RU80_9CETA</name>
<dbReference type="Pfam" id="PF08232">
    <property type="entry name" value="Striatin"/>
    <property type="match status" value="1"/>
</dbReference>
<feature type="compositionally biased region" description="Acidic residues" evidence="6">
    <location>
        <begin position="155"/>
        <end position="168"/>
    </location>
</feature>
<dbReference type="FunFam" id="2.130.10.10:FF:000211">
    <property type="entry name" value="striatin isoform X1"/>
    <property type="match status" value="1"/>
</dbReference>
<comment type="caution">
    <text evidence="8">The sequence shown here is derived from an EMBL/GenBank/DDBJ whole genome shotgun (WGS) entry which is preliminary data.</text>
</comment>
<evidence type="ECO:0000256" key="3">
    <source>
        <dbReference type="ARBA" id="ARBA00022737"/>
    </source>
</evidence>
<dbReference type="SUPFAM" id="SSF50978">
    <property type="entry name" value="WD40 repeat-like"/>
    <property type="match status" value="1"/>
</dbReference>
<keyword evidence="2 5" id="KW-0853">WD repeat</keyword>
<feature type="repeat" description="WD" evidence="5">
    <location>
        <begin position="1134"/>
        <end position="1166"/>
    </location>
</feature>
<dbReference type="SUPFAM" id="SSF48371">
    <property type="entry name" value="ARM repeat"/>
    <property type="match status" value="1"/>
</dbReference>
<feature type="region of interest" description="Disordered" evidence="6">
    <location>
        <begin position="812"/>
        <end position="841"/>
    </location>
</feature>
<dbReference type="GO" id="GO:0005794">
    <property type="term" value="C:Golgi apparatus"/>
    <property type="evidence" value="ECO:0007669"/>
    <property type="project" value="TreeGrafter"/>
</dbReference>
<reference evidence="8" key="1">
    <citation type="submission" date="2019-10" db="EMBL/GenBank/DDBJ databases">
        <title>The sequence and de novo assembly of the wild yak genome.</title>
        <authorList>
            <person name="Liu Y."/>
        </authorList>
    </citation>
    <scope>NUCLEOTIDE SEQUENCE [LARGE SCALE GENOMIC DNA]</scope>
    <source>
        <strain evidence="8">WY2019</strain>
    </source>
</reference>
<dbReference type="InterPro" id="IPR046837">
    <property type="entry name" value="Laa1/Sip1/HEATR5-like_HEAT"/>
</dbReference>
<evidence type="ECO:0000313" key="8">
    <source>
        <dbReference type="EMBL" id="MXQ90823.1"/>
    </source>
</evidence>
<keyword evidence="4" id="KW-0112">Calmodulin-binding</keyword>
<dbReference type="InterPro" id="IPR019775">
    <property type="entry name" value="WD40_repeat_CS"/>
</dbReference>
<evidence type="ECO:0000256" key="5">
    <source>
        <dbReference type="PROSITE-ProRule" id="PRU00221"/>
    </source>
</evidence>
<dbReference type="FunFam" id="2.130.10.10:FF:000058">
    <property type="entry name" value="striatin isoform X1"/>
    <property type="match status" value="1"/>
</dbReference>
<dbReference type="Pfam" id="PF20210">
    <property type="entry name" value="Laa1_Sip1_HTR5"/>
    <property type="match status" value="1"/>
</dbReference>
<dbReference type="InterPro" id="IPR040108">
    <property type="entry name" value="Laa1/Sip1/HEATR5"/>
</dbReference>
<dbReference type="PROSITE" id="PS50082">
    <property type="entry name" value="WD_REPEATS_2"/>
    <property type="match status" value="4"/>
</dbReference>
<evidence type="ECO:0000256" key="4">
    <source>
        <dbReference type="ARBA" id="ARBA00022860"/>
    </source>
</evidence>
<evidence type="ECO:0000256" key="2">
    <source>
        <dbReference type="ARBA" id="ARBA00022574"/>
    </source>
</evidence>
<dbReference type="PRINTS" id="PR00320">
    <property type="entry name" value="GPROTEINBRPT"/>
</dbReference>
<dbReference type="InterPro" id="IPR015943">
    <property type="entry name" value="WD40/YVTN_repeat-like_dom_sf"/>
</dbReference>
<dbReference type="GO" id="GO:0006897">
    <property type="term" value="P:endocytosis"/>
    <property type="evidence" value="ECO:0007669"/>
    <property type="project" value="TreeGrafter"/>
</dbReference>
<dbReference type="InterPro" id="IPR020472">
    <property type="entry name" value="WD40_PAC1"/>
</dbReference>
<dbReference type="SMART" id="SM00320">
    <property type="entry name" value="WD40"/>
    <property type="match status" value="6"/>
</dbReference>
<feature type="region of interest" description="Disordered" evidence="6">
    <location>
        <begin position="145"/>
        <end position="168"/>
    </location>
</feature>
<gene>
    <name evidence="8" type="ORF">E5288_WYG019503</name>
</gene>
<proteinExistence type="inferred from homology"/>
<keyword evidence="3" id="KW-0677">Repeat</keyword>
<dbReference type="CDD" id="cd00200">
    <property type="entry name" value="WD40"/>
    <property type="match status" value="1"/>
</dbReference>
<sequence length="1402" mass="154057">MAFMAATDHSNQLRMAGLQALEDIIKKFASVPEPEFPGHVILEQYQANVGAALRPAFSQDTPSDIIAKACQVCSTWIGSGVVSDLNDLRRVHNLLVSSLDKVQAGKGSSSQLYRESATTMEKLAVLKAWAEVYVVAMNIKKEAESKPKRAVKNTDDDDDDDSTIDELPPDSLITLVQPELPILSRLWLAALKDYALLTLPAEFASQLPPDGGAFYTPETIDTARLHYRNSWAPILHAVALWLNSTGFTCSESAEAAAISALQKRSIPVNLSQASGATPSAKSLAEINKDRMHLILGVSIQFLCSPRPEEPVEHVTACLQALHTLLDSPYARIHIAEDQLIGVELLSVLHRLLLTWNPPSVQLLVTGVVQQIVRAAQDYLQEKRNTLNEDDMEKESCPVLGEGGDSGGLIPGKSLVFATMELLMFILVRHMPHLSTKMSDSPSHIATKTRLSEESARLVAATVTILSDLPSLCSPAGCMTILPTILFLIARILKDTAIKSADNQVPPPVSAALQGIKSIVTLSMAKTEDTQKQWTALIRSTLACILEYSQPEDSVPVPDEVSMLTAIALFLWSAGSEIIGVQSLQNGCIYRFKNALNSCDPWVQAKCYQLLLSVFQHSNRALSTPYIHSLAPIVVEKLKAVERNRPGSSTELLAVQEGIKVLETLVALGEEQNRVQLLALLVPTLISYLLDENSFASASTASKDLHEFALQNLMHIGPLYPHAFKTVMGAAPELKGNNNASLQVNHGRNREPDKKAESSVVTLLRLEQAQIAFLQGERKGQENLKKDLVRRIKMLEYALKQERAKYHKLKYGTELNQGDMKPPSYDSDEGNETEVQPQQNSQLMWKQDVKSKRVRALLGFSSDVTDREDDKNQDSVINGTEAEVKETAMIGKSELTDSASVLENFKFLESAAADFSDEDEDDDIDGREKSIIDTSTIVRKKVLPDSSEDRDTKEALKEFDFLVTSEEGDNDSRSAGDGTDWEKEDQCLMPEAWNVDQGVITKLKEQYKKERKGKKGVKMEALTFPPSSGKSFIMGADEALESELGLGELAGLTVANEADSLTYDIANNKDALRKTWNPKFTLRSHFDGIRALAFHPTEPVLITASEDHTLKMWNLQKTAPAKKSTSLDVEPIYTFRAHKGPVLCVVMSSSGEQCYSGGADGLIQSWNTTNPNIDPYDSYDPSVLRGPLLGHTDAVWGLAYSAAHQRLLSCSADGTLRLWNTTEVAPALSVFNDNQELGVPASVDLVSSDPSHMVASFSKGYTSIFNMETQQRILTLESNLDSTANSSCQINRVISHPTLPISITAHEDRHIKFYDNNTGKLIHSMVAHLEAVTSLAVDPNGLYLMSGSHDCSIRLWNLESKTCIQEFTAHRKKFEESIHDVAFHPSKCYIASAGADALAKVFV</sequence>
<dbReference type="Gene3D" id="1.20.5.300">
    <property type="match status" value="1"/>
</dbReference>
<dbReference type="PROSITE" id="PS00678">
    <property type="entry name" value="WD_REPEATS_1"/>
    <property type="match status" value="2"/>
</dbReference>
<dbReference type="InterPro" id="IPR013258">
    <property type="entry name" value="Striatin_N"/>
</dbReference>
<dbReference type="PANTHER" id="PTHR21663">
    <property type="entry name" value="HYPOTHETICAL HEAT DOMAIN-CONTAINING"/>
    <property type="match status" value="1"/>
</dbReference>
<evidence type="ECO:0000259" key="7">
    <source>
        <dbReference type="Pfam" id="PF08232"/>
    </source>
</evidence>
<feature type="domain" description="Striatin N-terminal" evidence="7">
    <location>
        <begin position="767"/>
        <end position="870"/>
    </location>
</feature>
<feature type="compositionally biased region" description="Polar residues" evidence="6">
    <location>
        <begin position="832"/>
        <end position="841"/>
    </location>
</feature>
<dbReference type="InterPro" id="IPR001680">
    <property type="entry name" value="WD40_rpt"/>
</dbReference>
<dbReference type="FunFam" id="2.130.10.10:FF:000079">
    <property type="entry name" value="striatin isoform X1"/>
    <property type="match status" value="1"/>
</dbReference>
<dbReference type="Proteomes" id="UP000322234">
    <property type="component" value="Unassembled WGS sequence"/>
</dbReference>
<organism evidence="8 9">
    <name type="scientific">Bos mutus</name>
    <name type="common">wild yak</name>
    <dbReference type="NCBI Taxonomy" id="72004"/>
    <lineage>
        <taxon>Eukaryota</taxon>
        <taxon>Metazoa</taxon>
        <taxon>Chordata</taxon>
        <taxon>Craniata</taxon>
        <taxon>Vertebrata</taxon>
        <taxon>Euteleostomi</taxon>
        <taxon>Mammalia</taxon>
        <taxon>Eutheria</taxon>
        <taxon>Laurasiatheria</taxon>
        <taxon>Artiodactyla</taxon>
        <taxon>Ruminantia</taxon>
        <taxon>Pecora</taxon>
        <taxon>Bovidae</taxon>
        <taxon>Bovinae</taxon>
        <taxon>Bos</taxon>
    </lineage>
</organism>
<dbReference type="PANTHER" id="PTHR21663:SF2">
    <property type="entry name" value="HEAT REPEAT-CONTAINING PROTEIN 5B"/>
    <property type="match status" value="1"/>
</dbReference>
<feature type="region of interest" description="Disordered" evidence="6">
    <location>
        <begin position="959"/>
        <end position="980"/>
    </location>
</feature>
<keyword evidence="9" id="KW-1185">Reference proteome</keyword>
<dbReference type="GO" id="GO:0008104">
    <property type="term" value="P:intracellular protein localization"/>
    <property type="evidence" value="ECO:0007669"/>
    <property type="project" value="TreeGrafter"/>
</dbReference>
<dbReference type="GO" id="GO:0005829">
    <property type="term" value="C:cytosol"/>
    <property type="evidence" value="ECO:0007669"/>
    <property type="project" value="GOC"/>
</dbReference>
<feature type="repeat" description="WD" evidence="5">
    <location>
        <begin position="1081"/>
        <end position="1122"/>
    </location>
</feature>
<protein>
    <recommendedName>
        <fullName evidence="7">Striatin N-terminal domain-containing protein</fullName>
    </recommendedName>
</protein>
<dbReference type="GO" id="GO:0030139">
    <property type="term" value="C:endocytic vesicle"/>
    <property type="evidence" value="ECO:0007669"/>
    <property type="project" value="TreeGrafter"/>
</dbReference>
<dbReference type="GO" id="GO:0042147">
    <property type="term" value="P:retrograde transport, endosome to Golgi"/>
    <property type="evidence" value="ECO:0007669"/>
    <property type="project" value="TreeGrafter"/>
</dbReference>
<accession>A0A6B0RU80</accession>
<dbReference type="Gene3D" id="2.130.10.10">
    <property type="entry name" value="YVTN repeat-like/Quinoprotein amine dehydrogenase"/>
    <property type="match status" value="3"/>
</dbReference>